<comment type="similarity">
    <text evidence="1">Belongs to the ParB family.</text>
</comment>
<dbReference type="PANTHER" id="PTHR33375:SF1">
    <property type="entry name" value="CHROMOSOME-PARTITIONING PROTEIN PARB-RELATED"/>
    <property type="match status" value="1"/>
</dbReference>
<accession>A0AAC8W610</accession>
<evidence type="ECO:0000259" key="4">
    <source>
        <dbReference type="SMART" id="SM00470"/>
    </source>
</evidence>
<dbReference type="GO" id="GO:0007059">
    <property type="term" value="P:chromosome segregation"/>
    <property type="evidence" value="ECO:0007669"/>
    <property type="project" value="UniProtKB-KW"/>
</dbReference>
<dbReference type="Pfam" id="PF17762">
    <property type="entry name" value="HTH_ParB"/>
    <property type="match status" value="1"/>
</dbReference>
<evidence type="ECO:0000256" key="1">
    <source>
        <dbReference type="ARBA" id="ARBA00006295"/>
    </source>
</evidence>
<protein>
    <recommendedName>
        <fullName evidence="4">ParB-like N-terminal domain-containing protein</fullName>
    </recommendedName>
</protein>
<dbReference type="InterPro" id="IPR003115">
    <property type="entry name" value="ParB_N"/>
</dbReference>
<feature type="domain" description="ParB-like N-terminal" evidence="4">
    <location>
        <begin position="1"/>
        <end position="86"/>
    </location>
</feature>
<dbReference type="Gene3D" id="1.10.10.2830">
    <property type="match status" value="1"/>
</dbReference>
<dbReference type="Gene3D" id="3.90.1530.30">
    <property type="match status" value="1"/>
</dbReference>
<evidence type="ECO:0000313" key="5">
    <source>
        <dbReference type="EMBL" id="ALG75766.1"/>
    </source>
</evidence>
<dbReference type="PANTHER" id="PTHR33375">
    <property type="entry name" value="CHROMOSOME-PARTITIONING PROTEIN PARB-RELATED"/>
    <property type="match status" value="1"/>
</dbReference>
<feature type="region of interest" description="Disordered" evidence="3">
    <location>
        <begin position="177"/>
        <end position="202"/>
    </location>
</feature>
<reference evidence="5 6" key="2">
    <citation type="journal article" date="2016" name="Genome Announc.">
        <title>Complete Genome Sequence of a Strain of Azospirillum thiophilum Isolated from a Sulfide Spring.</title>
        <authorList>
            <person name="Fomenkov A."/>
            <person name="Vincze T."/>
            <person name="Grabovich M."/>
            <person name="Anton B.P."/>
            <person name="Dubinina G."/>
            <person name="Orlova M."/>
            <person name="Belousova E."/>
            <person name="Roberts R.J."/>
        </authorList>
    </citation>
    <scope>NUCLEOTIDE SEQUENCE [LARGE SCALE GENOMIC DNA]</scope>
    <source>
        <strain evidence="5 6">BV-S</strain>
    </source>
</reference>
<dbReference type="SUPFAM" id="SSF110849">
    <property type="entry name" value="ParB/Sulfiredoxin"/>
    <property type="match status" value="1"/>
</dbReference>
<reference evidence="6" key="1">
    <citation type="submission" date="2015-08" db="EMBL/GenBank/DDBJ databases">
        <title>Complete Genome Sequence of Azospirillum thiophilum BV-S.</title>
        <authorList>
            <person name="Fomenkov A."/>
            <person name="Vincze T."/>
            <person name="Grabovich M."/>
            <person name="Dubinina G."/>
            <person name="Orlova M."/>
            <person name="Belousova E."/>
            <person name="Roberts R.J."/>
        </authorList>
    </citation>
    <scope>NUCLEOTIDE SEQUENCE [LARGE SCALE GENOMIC DNA]</scope>
    <source>
        <strain evidence="6">BV-S</strain>
    </source>
</reference>
<proteinExistence type="inferred from homology"/>
<evidence type="ECO:0000256" key="2">
    <source>
        <dbReference type="ARBA" id="ARBA00022829"/>
    </source>
</evidence>
<dbReference type="InterPro" id="IPR004437">
    <property type="entry name" value="ParB/RepB/Spo0J"/>
</dbReference>
<gene>
    <name evidence="5" type="ORF">AL072_32905</name>
</gene>
<dbReference type="GO" id="GO:0005694">
    <property type="term" value="C:chromosome"/>
    <property type="evidence" value="ECO:0007669"/>
    <property type="project" value="TreeGrafter"/>
</dbReference>
<dbReference type="Pfam" id="PF02195">
    <property type="entry name" value="ParB_N"/>
    <property type="match status" value="1"/>
</dbReference>
<dbReference type="KEGG" id="ati:AL072_32905"/>
<name>A0AAC8W610_9PROT</name>
<keyword evidence="6" id="KW-1185">Reference proteome</keyword>
<evidence type="ECO:0000313" key="6">
    <source>
        <dbReference type="Proteomes" id="UP000069935"/>
    </source>
</evidence>
<dbReference type="AlphaFoldDB" id="A0AAC8W610"/>
<sequence>MDSIATNPDQPRRDFDKAELTALTESIERYGLLEPIGVKPLPNGLYQLAYGERRLRAVRALSQPTVTAVVLDADAPADEIALVENLLRSDLSPFETADGFARIMETRGWSQGDISKHFGIAKSEVSRTLKILDLPARIREEYLQVQVPMKVLRDIAGLKDDTAQTAAWERAKRTYAGAQFEPGEGTKAPKTKARRSSEDPAEIAHSTLPKRIARSVLTTRDALVSLRTEPTGKPLADTDRTMLREMRDAIDALLVDEPIG</sequence>
<dbReference type="SUPFAM" id="SSF109709">
    <property type="entry name" value="KorB DNA-binding domain-like"/>
    <property type="match status" value="1"/>
</dbReference>
<dbReference type="NCBIfam" id="TIGR00180">
    <property type="entry name" value="parB_part"/>
    <property type="match status" value="1"/>
</dbReference>
<evidence type="ECO:0000256" key="3">
    <source>
        <dbReference type="SAM" id="MobiDB-lite"/>
    </source>
</evidence>
<organism evidence="5 6">
    <name type="scientific">Azospirillum thiophilum</name>
    <dbReference type="NCBI Taxonomy" id="528244"/>
    <lineage>
        <taxon>Bacteria</taxon>
        <taxon>Pseudomonadati</taxon>
        <taxon>Pseudomonadota</taxon>
        <taxon>Alphaproteobacteria</taxon>
        <taxon>Rhodospirillales</taxon>
        <taxon>Azospirillaceae</taxon>
        <taxon>Azospirillum</taxon>
    </lineage>
</organism>
<keyword evidence="2" id="KW-0159">Chromosome partition</keyword>
<dbReference type="GO" id="GO:0003677">
    <property type="term" value="F:DNA binding"/>
    <property type="evidence" value="ECO:0007669"/>
    <property type="project" value="InterPro"/>
</dbReference>
<dbReference type="InterPro" id="IPR036086">
    <property type="entry name" value="ParB/Sulfiredoxin_sf"/>
</dbReference>
<dbReference type="SMART" id="SM00470">
    <property type="entry name" value="ParB"/>
    <property type="match status" value="1"/>
</dbReference>
<dbReference type="InterPro" id="IPR041468">
    <property type="entry name" value="HTH_ParB/Spo0J"/>
</dbReference>
<dbReference type="InterPro" id="IPR050336">
    <property type="entry name" value="Chromosome_partition/occlusion"/>
</dbReference>
<dbReference type="Proteomes" id="UP000069935">
    <property type="component" value="Chromosome 8"/>
</dbReference>
<dbReference type="EMBL" id="CP012408">
    <property type="protein sequence ID" value="ALG75766.1"/>
    <property type="molecule type" value="Genomic_DNA"/>
</dbReference>